<protein>
    <recommendedName>
        <fullName evidence="6">Mce-associated membrane protein</fullName>
    </recommendedName>
</protein>
<dbReference type="PANTHER" id="PTHR37042">
    <property type="entry name" value="OUTER MEMBRANE PROTEIN RV1973"/>
    <property type="match status" value="1"/>
</dbReference>
<dbReference type="Proteomes" id="UP001500064">
    <property type="component" value="Unassembled WGS sequence"/>
</dbReference>
<proteinExistence type="predicted"/>
<keyword evidence="3" id="KW-0812">Transmembrane</keyword>
<sequence>MGTMNGLAVRPARILIAALSGILAALVGTGVWIAAQARDEQGRAGDKQAVLLAAGVHAKNLVSLDYRTVAADLRRIVDTSTGPARAEYTATAAKLESTTVENKVVQHGVLRATGLVSMTATTAKALVVADVEIRWDGSKSAPQDRFYRWRMDLSKVGGLWLVSKVVQVT</sequence>
<dbReference type="PANTHER" id="PTHR37042:SF4">
    <property type="entry name" value="OUTER MEMBRANE PROTEIN RV1973"/>
    <property type="match status" value="1"/>
</dbReference>
<name>A0ABP4QUG0_9ACTN</name>
<keyword evidence="2 3" id="KW-0472">Membrane</keyword>
<organism evidence="4 5">
    <name type="scientific">Nonomuraea maheshkhaliensis</name>
    <dbReference type="NCBI Taxonomy" id="419590"/>
    <lineage>
        <taxon>Bacteria</taxon>
        <taxon>Bacillati</taxon>
        <taxon>Actinomycetota</taxon>
        <taxon>Actinomycetes</taxon>
        <taxon>Streptosporangiales</taxon>
        <taxon>Streptosporangiaceae</taxon>
        <taxon>Nonomuraea</taxon>
    </lineage>
</organism>
<dbReference type="EMBL" id="BAAAMU010000010">
    <property type="protein sequence ID" value="GAA1623339.1"/>
    <property type="molecule type" value="Genomic_DNA"/>
</dbReference>
<evidence type="ECO:0000313" key="5">
    <source>
        <dbReference type="Proteomes" id="UP001500064"/>
    </source>
</evidence>
<comment type="caution">
    <text evidence="4">The sequence shown here is derived from an EMBL/GenBank/DDBJ whole genome shotgun (WGS) entry which is preliminary data.</text>
</comment>
<evidence type="ECO:0008006" key="6">
    <source>
        <dbReference type="Google" id="ProtNLM"/>
    </source>
</evidence>
<evidence type="ECO:0000256" key="2">
    <source>
        <dbReference type="ARBA" id="ARBA00023136"/>
    </source>
</evidence>
<reference evidence="5" key="1">
    <citation type="journal article" date="2019" name="Int. J. Syst. Evol. Microbiol.">
        <title>The Global Catalogue of Microorganisms (GCM) 10K type strain sequencing project: providing services to taxonomists for standard genome sequencing and annotation.</title>
        <authorList>
            <consortium name="The Broad Institute Genomics Platform"/>
            <consortium name="The Broad Institute Genome Sequencing Center for Infectious Disease"/>
            <person name="Wu L."/>
            <person name="Ma J."/>
        </authorList>
    </citation>
    <scope>NUCLEOTIDE SEQUENCE [LARGE SCALE GENOMIC DNA]</scope>
    <source>
        <strain evidence="5">JCM 13929</strain>
    </source>
</reference>
<evidence type="ECO:0000256" key="1">
    <source>
        <dbReference type="ARBA" id="ARBA00004370"/>
    </source>
</evidence>
<accession>A0ABP4QUG0</accession>
<evidence type="ECO:0000256" key="3">
    <source>
        <dbReference type="SAM" id="Phobius"/>
    </source>
</evidence>
<gene>
    <name evidence="4" type="ORF">GCM10009733_020020</name>
</gene>
<feature type="transmembrane region" description="Helical" evidence="3">
    <location>
        <begin position="12"/>
        <end position="35"/>
    </location>
</feature>
<comment type="subcellular location">
    <subcellularLocation>
        <location evidence="1">Membrane</location>
    </subcellularLocation>
</comment>
<evidence type="ECO:0000313" key="4">
    <source>
        <dbReference type="EMBL" id="GAA1623339.1"/>
    </source>
</evidence>
<keyword evidence="3" id="KW-1133">Transmembrane helix</keyword>
<keyword evidence="5" id="KW-1185">Reference proteome</keyword>